<dbReference type="AlphaFoldDB" id="A0A8B8K238"/>
<reference evidence="2" key="2">
    <citation type="submission" date="2025-08" db="UniProtKB">
        <authorList>
            <consortium name="RefSeq"/>
        </authorList>
    </citation>
    <scope>IDENTIFICATION</scope>
    <source>
        <tissue evidence="2">Young leaves</tissue>
    </source>
</reference>
<accession>A0A8B8K238</accession>
<protein>
    <submittedName>
        <fullName evidence="2">Uncharacterized protein LOC113850722</fullName>
    </submittedName>
</protein>
<dbReference type="RefSeq" id="XP_027337078.1">
    <property type="nucleotide sequence ID" value="XM_027481277.1"/>
</dbReference>
<dbReference type="KEGG" id="aprc:113850722"/>
<evidence type="ECO:0000313" key="2">
    <source>
        <dbReference type="RefSeq" id="XP_027337078.1"/>
    </source>
</evidence>
<evidence type="ECO:0000313" key="1">
    <source>
        <dbReference type="Proteomes" id="UP000694853"/>
    </source>
</evidence>
<dbReference type="Proteomes" id="UP000694853">
    <property type="component" value="Unplaced"/>
</dbReference>
<keyword evidence="1" id="KW-1185">Reference proteome</keyword>
<organism evidence="1 2">
    <name type="scientific">Abrus precatorius</name>
    <name type="common">Indian licorice</name>
    <name type="synonym">Glycine abrus</name>
    <dbReference type="NCBI Taxonomy" id="3816"/>
    <lineage>
        <taxon>Eukaryota</taxon>
        <taxon>Viridiplantae</taxon>
        <taxon>Streptophyta</taxon>
        <taxon>Embryophyta</taxon>
        <taxon>Tracheophyta</taxon>
        <taxon>Spermatophyta</taxon>
        <taxon>Magnoliopsida</taxon>
        <taxon>eudicotyledons</taxon>
        <taxon>Gunneridae</taxon>
        <taxon>Pentapetalae</taxon>
        <taxon>rosids</taxon>
        <taxon>fabids</taxon>
        <taxon>Fabales</taxon>
        <taxon>Fabaceae</taxon>
        <taxon>Papilionoideae</taxon>
        <taxon>50 kb inversion clade</taxon>
        <taxon>NPAAA clade</taxon>
        <taxon>indigoferoid/millettioid clade</taxon>
        <taxon>Abreae</taxon>
        <taxon>Abrus</taxon>
    </lineage>
</organism>
<gene>
    <name evidence="2" type="primary">LOC113850722</name>
</gene>
<dbReference type="OrthoDB" id="1432805at2759"/>
<dbReference type="GeneID" id="113850722"/>
<reference evidence="1" key="1">
    <citation type="journal article" date="2019" name="Toxins">
        <title>Detection of Abrin-Like and Prepropulchellin-Like Toxin Genes and Transcripts Using Whole Genome Sequencing and Full-Length Transcript Sequencing of Abrus precatorius.</title>
        <authorList>
            <person name="Hovde B.T."/>
            <person name="Daligault H.E."/>
            <person name="Hanschen E.R."/>
            <person name="Kunde Y.A."/>
            <person name="Johnson M.B."/>
            <person name="Starkenburg S.R."/>
            <person name="Johnson S.L."/>
        </authorList>
    </citation>
    <scope>NUCLEOTIDE SEQUENCE [LARGE SCALE GENOMIC DNA]</scope>
</reference>
<proteinExistence type="predicted"/>
<sequence>MEQGLASGSSDFPLPHDNYPYWLTHKGEGHSVIFNVPQDSDCHLKGMALCVVYSSTPENMEIEYLSVLIANHTKCTIQIYKRETPISFNDEEWLDILSNLEPGDLVEILVVFELGLTIKKTAVYLLYGDSTSVKMEPTAKPKKSLLKTFVKKVTKLAIFD</sequence>
<name>A0A8B8K238_ABRPR</name>